<gene>
    <name evidence="1" type="ORF">XccvBFoX1_gp43</name>
</gene>
<reference evidence="2" key="1">
    <citation type="submission" date="2020-03" db="EMBL/GenBank/DDBJ databases">
        <title>Development of an integrated pest management strategy to control Xanthomonas campestris pv. campestris by using bacteriophages.</title>
        <authorList>
            <person name="Holtappels D."/>
            <person name="Rombouts S."/>
            <person name="Lavigne R."/>
            <person name="Wagemans J."/>
        </authorList>
    </citation>
    <scope>NUCLEOTIDE SEQUENCE [LARGE SCALE GENOMIC DNA]</scope>
</reference>
<evidence type="ECO:0000313" key="1">
    <source>
        <dbReference type="EMBL" id="QJB21782.1"/>
    </source>
</evidence>
<accession>A0A858NPB6</accession>
<keyword evidence="2" id="KW-1185">Reference proteome</keyword>
<protein>
    <submittedName>
        <fullName evidence="1">Uncharacterized protein</fullName>
    </submittedName>
</protein>
<sequence length="34" mass="3911">MIRRPRKHFNPVTQLVQCAGLYAPAIFLITVISR</sequence>
<proteinExistence type="predicted"/>
<evidence type="ECO:0000313" key="2">
    <source>
        <dbReference type="Proteomes" id="UP000671938"/>
    </source>
</evidence>
<dbReference type="EMBL" id="MT161381">
    <property type="protein sequence ID" value="QJB21782.1"/>
    <property type="molecule type" value="Genomic_DNA"/>
</dbReference>
<dbReference type="Proteomes" id="UP000671938">
    <property type="component" value="Segment"/>
</dbReference>
<name>A0A858NPB6_9CAUD</name>
<organism evidence="1 2">
    <name type="scientific">Xanthomonas phage FoX1</name>
    <dbReference type="NCBI Taxonomy" id="2723897"/>
    <lineage>
        <taxon>Viruses</taxon>
        <taxon>Duplodnaviria</taxon>
        <taxon>Heunggongvirae</taxon>
        <taxon>Uroviricota</taxon>
        <taxon>Caudoviricetes</taxon>
        <taxon>Foxunavirus</taxon>
        <taxon>Foxunavirus fox1</taxon>
    </lineage>
</organism>